<protein>
    <submittedName>
        <fullName evidence="2">Uncharacterized protein</fullName>
    </submittedName>
</protein>
<reference evidence="2" key="1">
    <citation type="journal article" date="2020" name="Fungal Divers.">
        <title>Resolving the Mortierellaceae phylogeny through synthesis of multi-gene phylogenetics and phylogenomics.</title>
        <authorList>
            <person name="Vandepol N."/>
            <person name="Liber J."/>
            <person name="Desiro A."/>
            <person name="Na H."/>
            <person name="Kennedy M."/>
            <person name="Barry K."/>
            <person name="Grigoriev I.V."/>
            <person name="Miller A.N."/>
            <person name="O'Donnell K."/>
            <person name="Stajich J.E."/>
            <person name="Bonito G."/>
        </authorList>
    </citation>
    <scope>NUCLEOTIDE SEQUENCE</scope>
    <source>
        <strain evidence="2">MES-2147</strain>
    </source>
</reference>
<accession>A0A9P6SLJ4</accession>
<sequence length="302" mass="34232">MKNVPIEDSKSEYASLRINPKNTTMVDGFLNYTAYIFIIPSQGNLFASNGGLWPSDGPDLPDGTVEYFSITQGQMDMRIDVFSKVTKVIRKDFLGFFGLHDNNLKQEFASSERTYNRSISNTSIIEVQLKKYSMDQTEILLTSIPDAIAAFGGAFSAAWGLFHFFFGAGRLDPFGMISKRFLRKKTQKRLAESYGYWPLQSVTSESPEKAPNNASVNEPAHDPPDSASDMWTQENTKQIQEQVKHQRKVEKDLEKLEGFLREYYLDMAIASVDNPATNGDSGRWHRWIWPFKSRNSHGGDNP</sequence>
<evidence type="ECO:0000313" key="3">
    <source>
        <dbReference type="Proteomes" id="UP000749646"/>
    </source>
</evidence>
<dbReference type="EMBL" id="JAAAHW010003792">
    <property type="protein sequence ID" value="KAF9980765.1"/>
    <property type="molecule type" value="Genomic_DNA"/>
</dbReference>
<name>A0A9P6SLJ4_9FUNG</name>
<evidence type="ECO:0000256" key="1">
    <source>
        <dbReference type="SAM" id="MobiDB-lite"/>
    </source>
</evidence>
<keyword evidence="3" id="KW-1185">Reference proteome</keyword>
<organism evidence="2 3">
    <name type="scientific">Modicella reniformis</name>
    <dbReference type="NCBI Taxonomy" id="1440133"/>
    <lineage>
        <taxon>Eukaryota</taxon>
        <taxon>Fungi</taxon>
        <taxon>Fungi incertae sedis</taxon>
        <taxon>Mucoromycota</taxon>
        <taxon>Mortierellomycotina</taxon>
        <taxon>Mortierellomycetes</taxon>
        <taxon>Mortierellales</taxon>
        <taxon>Mortierellaceae</taxon>
        <taxon>Modicella</taxon>
    </lineage>
</organism>
<dbReference type="Proteomes" id="UP000749646">
    <property type="component" value="Unassembled WGS sequence"/>
</dbReference>
<gene>
    <name evidence="2" type="ORF">BGZ65_004703</name>
</gene>
<feature type="compositionally biased region" description="Polar residues" evidence="1">
    <location>
        <begin position="229"/>
        <end position="241"/>
    </location>
</feature>
<comment type="caution">
    <text evidence="2">The sequence shown here is derived from an EMBL/GenBank/DDBJ whole genome shotgun (WGS) entry which is preliminary data.</text>
</comment>
<proteinExistence type="predicted"/>
<dbReference type="AlphaFoldDB" id="A0A9P6SLJ4"/>
<feature type="region of interest" description="Disordered" evidence="1">
    <location>
        <begin position="202"/>
        <end position="247"/>
    </location>
</feature>
<dbReference type="OrthoDB" id="2306594at2759"/>
<evidence type="ECO:0000313" key="2">
    <source>
        <dbReference type="EMBL" id="KAF9980765.1"/>
    </source>
</evidence>